<name>A0A813SJ26_9BILA</name>
<protein>
    <submittedName>
        <fullName evidence="1">Uncharacterized protein</fullName>
    </submittedName>
</protein>
<gene>
    <name evidence="1" type="ORF">OXX778_LOCUS6230</name>
</gene>
<dbReference type="OrthoDB" id="443588at2759"/>
<sequence>MPCIIWVDSDPNVVLSAKFLHQQNYDLKFFNETLDCLNYVQSIDNHSDIRCIITSMMKRKSSYSPFLVMITMSADEQECKDIGFDIIFYNDHYLMQKLYPMGC</sequence>
<evidence type="ECO:0000313" key="2">
    <source>
        <dbReference type="Proteomes" id="UP000663879"/>
    </source>
</evidence>
<reference evidence="1" key="1">
    <citation type="submission" date="2021-02" db="EMBL/GenBank/DDBJ databases">
        <authorList>
            <person name="Nowell W R."/>
        </authorList>
    </citation>
    <scope>NUCLEOTIDE SEQUENCE</scope>
    <source>
        <strain evidence="1">Ploen Becks lab</strain>
    </source>
</reference>
<proteinExistence type="predicted"/>
<comment type="caution">
    <text evidence="1">The sequence shown here is derived from an EMBL/GenBank/DDBJ whole genome shotgun (WGS) entry which is preliminary data.</text>
</comment>
<dbReference type="Proteomes" id="UP000663879">
    <property type="component" value="Unassembled WGS sequence"/>
</dbReference>
<keyword evidence="2" id="KW-1185">Reference proteome</keyword>
<organism evidence="1 2">
    <name type="scientific">Brachionus calyciflorus</name>
    <dbReference type="NCBI Taxonomy" id="104777"/>
    <lineage>
        <taxon>Eukaryota</taxon>
        <taxon>Metazoa</taxon>
        <taxon>Spiralia</taxon>
        <taxon>Gnathifera</taxon>
        <taxon>Rotifera</taxon>
        <taxon>Eurotatoria</taxon>
        <taxon>Monogononta</taxon>
        <taxon>Pseudotrocha</taxon>
        <taxon>Ploima</taxon>
        <taxon>Brachionidae</taxon>
        <taxon>Brachionus</taxon>
    </lineage>
</organism>
<accession>A0A813SJ26</accession>
<dbReference type="EMBL" id="CAJNOC010000724">
    <property type="protein sequence ID" value="CAF0796299.1"/>
    <property type="molecule type" value="Genomic_DNA"/>
</dbReference>
<dbReference type="AlphaFoldDB" id="A0A813SJ26"/>
<evidence type="ECO:0000313" key="1">
    <source>
        <dbReference type="EMBL" id="CAF0796299.1"/>
    </source>
</evidence>